<dbReference type="EMBL" id="MK509217">
    <property type="protein sequence ID" value="QCO92297.1"/>
    <property type="molecule type" value="Genomic_DNA"/>
</dbReference>
<accession>A0A4P8GDW4</accession>
<dbReference type="EMBL" id="MK509283">
    <property type="protein sequence ID" value="QCO92509.1"/>
    <property type="molecule type" value="Genomic_DNA"/>
</dbReference>
<evidence type="ECO:0000313" key="4">
    <source>
        <dbReference type="EMBL" id="QCO92509.1"/>
    </source>
</evidence>
<name>A0A4P8GDW4_PSEAI</name>
<evidence type="ECO:0000313" key="8">
    <source>
        <dbReference type="EMBL" id="QCO92681.1"/>
    </source>
</evidence>
<dbReference type="RefSeq" id="WP_071536074.1">
    <property type="nucleotide sequence ID" value="NZ_CAADKA010001056.1"/>
</dbReference>
<proteinExistence type="predicted"/>
<dbReference type="EMBL" id="MK509270">
    <property type="protein sequence ID" value="QCO92466.1"/>
    <property type="molecule type" value="Genomic_DNA"/>
</dbReference>
<sequence>MIAYDLYGTKNLSLFLAREHIEKVFGVSLDERNSSYQGGDYYMLGSNDSENFILKANLDPLDDEPVELNFPDYPILLYINATTRSSAIEGVIKKGACFKLLRHEMF</sequence>
<dbReference type="EMBL" id="MK509229">
    <property type="protein sequence ID" value="QCO92336.1"/>
    <property type="molecule type" value="Genomic_DNA"/>
</dbReference>
<protein>
    <submittedName>
        <fullName evidence="3">CdiIo2</fullName>
    </submittedName>
</protein>
<evidence type="ECO:0000313" key="6">
    <source>
        <dbReference type="EMBL" id="QCO92565.1"/>
    </source>
</evidence>
<organism evidence="3">
    <name type="scientific">Pseudomonas aeruginosa</name>
    <dbReference type="NCBI Taxonomy" id="287"/>
    <lineage>
        <taxon>Bacteria</taxon>
        <taxon>Pseudomonadati</taxon>
        <taxon>Pseudomonadota</taxon>
        <taxon>Gammaproteobacteria</taxon>
        <taxon>Pseudomonadales</taxon>
        <taxon>Pseudomonadaceae</taxon>
        <taxon>Pseudomonas</taxon>
    </lineage>
</organism>
<dbReference type="EMBL" id="MK509333">
    <property type="protein sequence ID" value="QCO92681.1"/>
    <property type="molecule type" value="Genomic_DNA"/>
</dbReference>
<evidence type="ECO:0000313" key="1">
    <source>
        <dbReference type="EMBL" id="QCO92297.1"/>
    </source>
</evidence>
<evidence type="ECO:0000313" key="3">
    <source>
        <dbReference type="EMBL" id="QCO92466.1"/>
    </source>
</evidence>
<gene>
    <name evidence="3" type="primary">cdiIo2</name>
</gene>
<dbReference type="EMBL" id="MK509300">
    <property type="protein sequence ID" value="QCO92565.1"/>
    <property type="molecule type" value="Genomic_DNA"/>
</dbReference>
<dbReference type="EMBL" id="MK509322">
    <property type="protein sequence ID" value="QCO92642.1"/>
    <property type="molecule type" value="Genomic_DNA"/>
</dbReference>
<evidence type="ECO:0000313" key="7">
    <source>
        <dbReference type="EMBL" id="QCO92642.1"/>
    </source>
</evidence>
<dbReference type="EMBL" id="MK509289">
    <property type="protein sequence ID" value="QCO92527.1"/>
    <property type="molecule type" value="Genomic_DNA"/>
</dbReference>
<evidence type="ECO:0000313" key="2">
    <source>
        <dbReference type="EMBL" id="QCO92336.1"/>
    </source>
</evidence>
<dbReference type="AlphaFoldDB" id="A0A4P8GDW4"/>
<reference evidence="3" key="1">
    <citation type="journal article" date="2019" name="J. Bacteriol.">
        <title>Diversity of Pseudomonas aeruginosa contact-dependent growth inhibition systems.</title>
        <authorList>
            <person name="Allen J.P."/>
            <person name="Hauser A.R."/>
        </authorList>
    </citation>
    <scope>NUCLEOTIDE SEQUENCE</scope>
    <source>
        <strain evidence="1">PABL027</strain>
        <strain evidence="2">PABL034</strain>
        <strain evidence="3">PABL059</strain>
        <strain evidence="4">PABL066</strain>
        <strain evidence="5">PABL069</strain>
        <strain evidence="6">PABL075</strain>
        <strain evidence="7">PABL089</strain>
        <strain evidence="8">PABL095</strain>
    </source>
</reference>
<evidence type="ECO:0000313" key="5">
    <source>
        <dbReference type="EMBL" id="QCO92527.1"/>
    </source>
</evidence>